<feature type="transmembrane region" description="Helical" evidence="1">
    <location>
        <begin position="205"/>
        <end position="223"/>
    </location>
</feature>
<feature type="transmembrane region" description="Helical" evidence="1">
    <location>
        <begin position="51"/>
        <end position="72"/>
    </location>
</feature>
<protein>
    <submittedName>
        <fullName evidence="2">Low temperature requirement protein A</fullName>
    </submittedName>
</protein>
<dbReference type="Pfam" id="PF06772">
    <property type="entry name" value="LtrA"/>
    <property type="match status" value="1"/>
</dbReference>
<dbReference type="Proteomes" id="UP001602013">
    <property type="component" value="Unassembled WGS sequence"/>
</dbReference>
<keyword evidence="1" id="KW-0472">Membrane</keyword>
<dbReference type="PANTHER" id="PTHR36840">
    <property type="entry name" value="BLL5714 PROTEIN"/>
    <property type="match status" value="1"/>
</dbReference>
<feature type="transmembrane region" description="Helical" evidence="1">
    <location>
        <begin position="307"/>
        <end position="330"/>
    </location>
</feature>
<evidence type="ECO:0000313" key="2">
    <source>
        <dbReference type="EMBL" id="MFF3672011.1"/>
    </source>
</evidence>
<feature type="transmembrane region" description="Helical" evidence="1">
    <location>
        <begin position="110"/>
        <end position="131"/>
    </location>
</feature>
<feature type="transmembrane region" description="Helical" evidence="1">
    <location>
        <begin position="270"/>
        <end position="295"/>
    </location>
</feature>
<dbReference type="EMBL" id="JBIASD010000061">
    <property type="protein sequence ID" value="MFF3672011.1"/>
    <property type="molecule type" value="Genomic_DNA"/>
</dbReference>
<feature type="transmembrane region" description="Helical" evidence="1">
    <location>
        <begin position="168"/>
        <end position="185"/>
    </location>
</feature>
<accession>A0ABW6T401</accession>
<feature type="transmembrane region" description="Helical" evidence="1">
    <location>
        <begin position="84"/>
        <end position="104"/>
    </location>
</feature>
<dbReference type="InterPro" id="IPR010640">
    <property type="entry name" value="Low_temperature_requirement_A"/>
</dbReference>
<name>A0ABW6T401_9ACTN</name>
<evidence type="ECO:0000256" key="1">
    <source>
        <dbReference type="SAM" id="Phobius"/>
    </source>
</evidence>
<reference evidence="2 3" key="1">
    <citation type="submission" date="2024-10" db="EMBL/GenBank/DDBJ databases">
        <title>The Natural Products Discovery Center: Release of the First 8490 Sequenced Strains for Exploring Actinobacteria Biosynthetic Diversity.</title>
        <authorList>
            <person name="Kalkreuter E."/>
            <person name="Kautsar S.A."/>
            <person name="Yang D."/>
            <person name="Bader C.D."/>
            <person name="Teijaro C.N."/>
            <person name="Fluegel L."/>
            <person name="Davis C.M."/>
            <person name="Simpson J.R."/>
            <person name="Lauterbach L."/>
            <person name="Steele A.D."/>
            <person name="Gui C."/>
            <person name="Meng S."/>
            <person name="Li G."/>
            <person name="Viehrig K."/>
            <person name="Ye F."/>
            <person name="Su P."/>
            <person name="Kiefer A.F."/>
            <person name="Nichols A."/>
            <person name="Cepeda A.J."/>
            <person name="Yan W."/>
            <person name="Fan B."/>
            <person name="Jiang Y."/>
            <person name="Adhikari A."/>
            <person name="Zheng C.-J."/>
            <person name="Schuster L."/>
            <person name="Cowan T.M."/>
            <person name="Smanski M.J."/>
            <person name="Chevrette M.G."/>
            <person name="De Carvalho L.P.S."/>
            <person name="Shen B."/>
        </authorList>
    </citation>
    <scope>NUCLEOTIDE SEQUENCE [LARGE SCALE GENOMIC DNA]</scope>
    <source>
        <strain evidence="2 3">NPDC002173</strain>
    </source>
</reference>
<proteinExistence type="predicted"/>
<feature type="transmembrane region" description="Helical" evidence="1">
    <location>
        <begin position="342"/>
        <end position="359"/>
    </location>
</feature>
<gene>
    <name evidence="2" type="ORF">ACFYXI_41170</name>
</gene>
<keyword evidence="1" id="KW-0812">Transmembrane</keyword>
<dbReference type="RefSeq" id="WP_387418161.1">
    <property type="nucleotide sequence ID" value="NZ_JBIASD010000061.1"/>
</dbReference>
<sequence>MALRQKTLPAVRSTGEDHRATPFELFFDLVYVFAITQLTGSMARERDANGVFQGLLMLALLWGTWSGYTWLGNHSRADGGLLRGGMVVAMAAMFVVGLTIPEAWADGPGALVLVGAYLVVRWVHLMVFAVAASGDTGLRRQIAITWLPMTASAALLVSGTLLGSGTQMLLFAVALVVDWVGIYLTARNGHWRLRSPAHMTERHGLFLILAIGESVIAVGAGAAGQPVSAALLLAAILGIAVAVCLWWLYFDVVAGAAERRLSGVRGEEQVILAVEAYTYGHFPIIAGILLTALGVEGVVAHAVEGEPLGVFSALALHGGVALYLVGHLLFRLRMQRTLGRRRLAAACAALAAAPAAVLLPSLAGLAGVVAILAALIAVERARHASRNGQGRASVGDRPPAAGLIT</sequence>
<dbReference type="PANTHER" id="PTHR36840:SF1">
    <property type="entry name" value="BLL5714 PROTEIN"/>
    <property type="match status" value="1"/>
</dbReference>
<keyword evidence="3" id="KW-1185">Reference proteome</keyword>
<organism evidence="2 3">
    <name type="scientific">Microtetraspora malaysiensis</name>
    <dbReference type="NCBI Taxonomy" id="161358"/>
    <lineage>
        <taxon>Bacteria</taxon>
        <taxon>Bacillati</taxon>
        <taxon>Actinomycetota</taxon>
        <taxon>Actinomycetes</taxon>
        <taxon>Streptosporangiales</taxon>
        <taxon>Streptosporangiaceae</taxon>
        <taxon>Microtetraspora</taxon>
    </lineage>
</organism>
<feature type="transmembrane region" description="Helical" evidence="1">
    <location>
        <begin position="21"/>
        <end position="39"/>
    </location>
</feature>
<evidence type="ECO:0000313" key="3">
    <source>
        <dbReference type="Proteomes" id="UP001602013"/>
    </source>
</evidence>
<comment type="caution">
    <text evidence="2">The sequence shown here is derived from an EMBL/GenBank/DDBJ whole genome shotgun (WGS) entry which is preliminary data.</text>
</comment>
<keyword evidence="1" id="KW-1133">Transmembrane helix</keyword>
<feature type="transmembrane region" description="Helical" evidence="1">
    <location>
        <begin position="229"/>
        <end position="249"/>
    </location>
</feature>
<feature type="transmembrane region" description="Helical" evidence="1">
    <location>
        <begin position="143"/>
        <end position="162"/>
    </location>
</feature>